<name>A0A9K3GIT0_9EUKA</name>
<dbReference type="AlphaFoldDB" id="A0A9K3GIT0"/>
<feature type="chain" id="PRO_5039886765" evidence="1">
    <location>
        <begin position="30"/>
        <end position="368"/>
    </location>
</feature>
<gene>
    <name evidence="2" type="ORF">KIPB_006048</name>
</gene>
<evidence type="ECO:0000313" key="2">
    <source>
        <dbReference type="EMBL" id="GIQ84538.1"/>
    </source>
</evidence>
<comment type="caution">
    <text evidence="2">The sequence shown here is derived from an EMBL/GenBank/DDBJ whole genome shotgun (WGS) entry which is preliminary data.</text>
</comment>
<feature type="signal peptide" evidence="1">
    <location>
        <begin position="1"/>
        <end position="29"/>
    </location>
</feature>
<dbReference type="OrthoDB" id="10690807at2759"/>
<accession>A0A9K3GIT0</accession>
<dbReference type="EMBL" id="BDIP01001504">
    <property type="protein sequence ID" value="GIQ84538.1"/>
    <property type="molecule type" value="Genomic_DNA"/>
</dbReference>
<dbReference type="PANTHER" id="PTHR36220:SF1">
    <property type="entry name" value="GAMMA TUBULIN COMPLEX COMPONENT C-TERMINAL DOMAIN-CONTAINING PROTEIN"/>
    <property type="match status" value="1"/>
</dbReference>
<dbReference type="SUPFAM" id="SSF50978">
    <property type="entry name" value="WD40 repeat-like"/>
    <property type="match status" value="1"/>
</dbReference>
<evidence type="ECO:0000313" key="3">
    <source>
        <dbReference type="Proteomes" id="UP000265618"/>
    </source>
</evidence>
<dbReference type="Proteomes" id="UP000265618">
    <property type="component" value="Unassembled WGS sequence"/>
</dbReference>
<feature type="non-terminal residue" evidence="2">
    <location>
        <position position="368"/>
    </location>
</feature>
<keyword evidence="3" id="KW-1185">Reference proteome</keyword>
<keyword evidence="1" id="KW-0732">Signal</keyword>
<sequence>MSAPNPAQRLVAVLVCLLVLCGSISVALCTDAMPTGYLTELYVGSNASPTSAGSGTAVFGSWAAVGASDSDDGATYATGSVLIYKQTVPGSWEYSASLALPSSIGKYSYCGTSVSMYQDWLAVGCPGNNEVLIYQLNTDDNEWQHYDTKTAVVAESFGYSVSMHSGLLAVGAPCLETQTDQGRVLVFRKNTSDVWKSETAWIPGIALDYVNCGKQVDTDGTNIAAYCNGEVPGIAVLDYDTLWGPFTWITDLDIPSVPSVSLSGDTIAVGENAYQVAGADFSEGRVQIYRQSETGGDFKFVQTLTDGRGVVASSFGYSVAVRGDLLVVSAPSSYGYTPTGEYSLGEGPGVVTVYEQEVDGSTQTWVQV</sequence>
<protein>
    <submittedName>
        <fullName evidence="2">Uncharacterized protein</fullName>
    </submittedName>
</protein>
<dbReference type="Gene3D" id="2.130.10.130">
    <property type="entry name" value="Integrin alpha, N-terminal"/>
    <property type="match status" value="2"/>
</dbReference>
<evidence type="ECO:0000256" key="1">
    <source>
        <dbReference type="SAM" id="SignalP"/>
    </source>
</evidence>
<reference evidence="2 3" key="1">
    <citation type="journal article" date="2018" name="PLoS ONE">
        <title>The draft genome of Kipferlia bialata reveals reductive genome evolution in fornicate parasites.</title>
        <authorList>
            <person name="Tanifuji G."/>
            <person name="Takabayashi S."/>
            <person name="Kume K."/>
            <person name="Takagi M."/>
            <person name="Nakayama T."/>
            <person name="Kamikawa R."/>
            <person name="Inagaki Y."/>
            <person name="Hashimoto T."/>
        </authorList>
    </citation>
    <scope>NUCLEOTIDE SEQUENCE [LARGE SCALE GENOMIC DNA]</scope>
    <source>
        <strain evidence="2">NY0173</strain>
    </source>
</reference>
<dbReference type="InterPro" id="IPR036322">
    <property type="entry name" value="WD40_repeat_dom_sf"/>
</dbReference>
<proteinExistence type="predicted"/>
<dbReference type="PANTHER" id="PTHR36220">
    <property type="entry name" value="UNNAMED PRODUCT"/>
    <property type="match status" value="1"/>
</dbReference>
<organism evidence="2 3">
    <name type="scientific">Kipferlia bialata</name>
    <dbReference type="NCBI Taxonomy" id="797122"/>
    <lineage>
        <taxon>Eukaryota</taxon>
        <taxon>Metamonada</taxon>
        <taxon>Carpediemonas-like organisms</taxon>
        <taxon>Kipferlia</taxon>
    </lineage>
</organism>
<dbReference type="InterPro" id="IPR028994">
    <property type="entry name" value="Integrin_alpha_N"/>
</dbReference>